<sequence>MAMYPTAYLEHYADKYAANMLYKHGLKLEAYLADPARYEHLLGAPFPLMSAQTKVRVRLIREDALQQQAEEIAQELDGLPRNNVRPFEPLRHQRHPKRRGRLSCFKRTTRPQPQTT</sequence>
<organism evidence="2">
    <name type="scientific">Marinobacter nauticus</name>
    <name type="common">Marinobacter hydrocarbonoclasticus</name>
    <name type="synonym">Marinobacter aquaeolei</name>
    <dbReference type="NCBI Taxonomy" id="2743"/>
    <lineage>
        <taxon>Bacteria</taxon>
        <taxon>Pseudomonadati</taxon>
        <taxon>Pseudomonadota</taxon>
        <taxon>Gammaproteobacteria</taxon>
        <taxon>Pseudomonadales</taxon>
        <taxon>Marinobacteraceae</taxon>
        <taxon>Marinobacter</taxon>
    </lineage>
</organism>
<proteinExistence type="predicted"/>
<feature type="region of interest" description="Disordered" evidence="1">
    <location>
        <begin position="76"/>
        <end position="116"/>
    </location>
</feature>
<dbReference type="AlphaFoldDB" id="A0A455W7U0"/>
<reference evidence="2" key="1">
    <citation type="submission" date="2019-03" db="EMBL/GenBank/DDBJ databases">
        <title>Whole genome analysis of nitrate-reducing bacteria Marinobacter hydrocarbonoclasticus YB03.</title>
        <authorList>
            <person name="Azam A.H."/>
            <person name="Yuk S.R."/>
            <person name="Kamarisima K."/>
            <person name="Miyanaga K."/>
            <person name="Tanji Y."/>
        </authorList>
    </citation>
    <scope>NUCLEOTIDE SEQUENCE</scope>
    <source>
        <strain evidence="2">YB03</strain>
    </source>
</reference>
<protein>
    <submittedName>
        <fullName evidence="2">Uncharacterized protein</fullName>
    </submittedName>
</protein>
<feature type="compositionally biased region" description="Basic residues" evidence="1">
    <location>
        <begin position="92"/>
        <end position="101"/>
    </location>
</feature>
<name>A0A455W7U0_MARNT</name>
<gene>
    <name evidence="2" type="ORF">YBY_30300</name>
</gene>
<accession>A0A455W7U0</accession>
<evidence type="ECO:0000256" key="1">
    <source>
        <dbReference type="SAM" id="MobiDB-lite"/>
    </source>
</evidence>
<evidence type="ECO:0000313" key="2">
    <source>
        <dbReference type="EMBL" id="BBJ05181.1"/>
    </source>
</evidence>
<dbReference type="EMBL" id="AP019537">
    <property type="protein sequence ID" value="BBJ05181.1"/>
    <property type="molecule type" value="Genomic_DNA"/>
</dbReference>